<dbReference type="RefSeq" id="WP_129229088.1">
    <property type="nucleotide sequence ID" value="NZ_QYBB01000040.1"/>
</dbReference>
<keyword evidence="1" id="KW-0812">Transmembrane</keyword>
<accession>A0A4Q2U0I1</accession>
<evidence type="ECO:0000313" key="4">
    <source>
        <dbReference type="Proteomes" id="UP000290759"/>
    </source>
</evidence>
<feature type="transmembrane region" description="Helical" evidence="1">
    <location>
        <begin position="170"/>
        <end position="192"/>
    </location>
</feature>
<dbReference type="PANTHER" id="PTHR22911">
    <property type="entry name" value="ACYL-MALONYL CONDENSING ENZYME-RELATED"/>
    <property type="match status" value="1"/>
</dbReference>
<feature type="domain" description="EamA" evidence="2">
    <location>
        <begin position="173"/>
        <end position="302"/>
    </location>
</feature>
<feature type="transmembrane region" description="Helical" evidence="1">
    <location>
        <begin position="119"/>
        <end position="140"/>
    </location>
</feature>
<feature type="transmembrane region" description="Helical" evidence="1">
    <location>
        <begin position="147"/>
        <end position="164"/>
    </location>
</feature>
<feature type="transmembrane region" description="Helical" evidence="1">
    <location>
        <begin position="30"/>
        <end position="51"/>
    </location>
</feature>
<reference evidence="3 4" key="2">
    <citation type="submission" date="2019-02" db="EMBL/GenBank/DDBJ databases">
        <title>'Lichenibacterium ramalinii' gen. nov. sp. nov., 'Lichenibacterium minor' gen. nov. sp. nov.</title>
        <authorList>
            <person name="Pankratov T."/>
        </authorList>
    </citation>
    <scope>NUCLEOTIDE SEQUENCE [LARGE SCALE GENOMIC DNA]</scope>
    <source>
        <strain evidence="3 4">RmlP026</strain>
    </source>
</reference>
<dbReference type="Proteomes" id="UP000290759">
    <property type="component" value="Unassembled WGS sequence"/>
</dbReference>
<organism evidence="3 4">
    <name type="scientific">Lichenibacterium minor</name>
    <dbReference type="NCBI Taxonomy" id="2316528"/>
    <lineage>
        <taxon>Bacteria</taxon>
        <taxon>Pseudomonadati</taxon>
        <taxon>Pseudomonadota</taxon>
        <taxon>Alphaproteobacteria</taxon>
        <taxon>Hyphomicrobiales</taxon>
        <taxon>Lichenihabitantaceae</taxon>
        <taxon>Lichenibacterium</taxon>
    </lineage>
</organism>
<dbReference type="AlphaFoldDB" id="A0A4Q2U0I1"/>
<dbReference type="InterPro" id="IPR037185">
    <property type="entry name" value="EmrE-like"/>
</dbReference>
<evidence type="ECO:0000259" key="2">
    <source>
        <dbReference type="Pfam" id="PF00892"/>
    </source>
</evidence>
<dbReference type="OrthoDB" id="7818056at2"/>
<proteinExistence type="predicted"/>
<comment type="caution">
    <text evidence="3">The sequence shown here is derived from an EMBL/GenBank/DDBJ whole genome shotgun (WGS) entry which is preliminary data.</text>
</comment>
<dbReference type="GO" id="GO:0016020">
    <property type="term" value="C:membrane"/>
    <property type="evidence" value="ECO:0007669"/>
    <property type="project" value="InterPro"/>
</dbReference>
<reference evidence="3 4" key="1">
    <citation type="submission" date="2018-12" db="EMBL/GenBank/DDBJ databases">
        <authorList>
            <person name="Grouzdev D.S."/>
            <person name="Krutkina M.S."/>
        </authorList>
    </citation>
    <scope>NUCLEOTIDE SEQUENCE [LARGE SCALE GENOMIC DNA]</scope>
    <source>
        <strain evidence="3 4">RmlP026</strain>
    </source>
</reference>
<sequence length="355" mass="37322">MTSLPARVQWFPFKQLGKMPSAASRQADRVLLGIGLMIGATFFLTLSNVLSKSLVGRYPVGEVMVFRSAVALALCCSFLLPRHGLAVFKTAKPGAHVARGLSQAVSQTFTVAALGLMPLASVTAIGFSAPLFAAIVAILVYRERADAMRWAVLVIGFLGVLIVTRPGAATLQLGALLALGNAVMYGSVTVAVRGMTKTESAPTLLMWQMSVMAAAHLGMLALGFRVPRLTDAALFAALGCCHVGAQYLWTQALARAPAMVVSPFYYFMLVWGIAFGALLFGEIPTPTLLVGAAVVVGSGLLLVAHETGLMRRLLGVGGTFHPRSVTPTVHQAATVSFSDQCVIKVTTSETGMGRA</sequence>
<protein>
    <submittedName>
        <fullName evidence="3">DMT family transporter</fullName>
    </submittedName>
</protein>
<feature type="transmembrane region" description="Helical" evidence="1">
    <location>
        <begin position="286"/>
        <end position="304"/>
    </location>
</feature>
<feature type="transmembrane region" description="Helical" evidence="1">
    <location>
        <begin position="261"/>
        <end position="280"/>
    </location>
</feature>
<dbReference type="EMBL" id="QYBB01000040">
    <property type="protein sequence ID" value="RYC29782.1"/>
    <property type="molecule type" value="Genomic_DNA"/>
</dbReference>
<evidence type="ECO:0000256" key="1">
    <source>
        <dbReference type="SAM" id="Phobius"/>
    </source>
</evidence>
<dbReference type="InterPro" id="IPR000620">
    <property type="entry name" value="EamA_dom"/>
</dbReference>
<feature type="domain" description="EamA" evidence="2">
    <location>
        <begin position="32"/>
        <end position="164"/>
    </location>
</feature>
<dbReference type="SUPFAM" id="SSF103481">
    <property type="entry name" value="Multidrug resistance efflux transporter EmrE"/>
    <property type="match status" value="2"/>
</dbReference>
<name>A0A4Q2U0I1_9HYPH</name>
<evidence type="ECO:0000313" key="3">
    <source>
        <dbReference type="EMBL" id="RYC29782.1"/>
    </source>
</evidence>
<keyword evidence="4" id="KW-1185">Reference proteome</keyword>
<feature type="transmembrane region" description="Helical" evidence="1">
    <location>
        <begin position="63"/>
        <end position="80"/>
    </location>
</feature>
<gene>
    <name evidence="3" type="ORF">D3273_22220</name>
</gene>
<dbReference type="Pfam" id="PF00892">
    <property type="entry name" value="EamA"/>
    <property type="match status" value="2"/>
</dbReference>
<keyword evidence="1" id="KW-1133">Transmembrane helix</keyword>
<dbReference type="PANTHER" id="PTHR22911:SF103">
    <property type="entry name" value="BLR2811 PROTEIN"/>
    <property type="match status" value="1"/>
</dbReference>
<feature type="transmembrane region" description="Helical" evidence="1">
    <location>
        <begin position="204"/>
        <end position="226"/>
    </location>
</feature>
<keyword evidence="1" id="KW-0472">Membrane</keyword>